<dbReference type="OrthoDB" id="3695015at2"/>
<sequence>MTVLGLLSRTVGDGRRVKRALRSAQVLDEVVEAQLALVSRLPEDSRRRAADYLAELVMLAQSYRHFAAGWITRKELEKRGAATMQRLSELRRPYEPAQFTEQD</sequence>
<organism evidence="1 2">
    <name type="scientific">Kibdelosporangium aridum</name>
    <dbReference type="NCBI Taxonomy" id="2030"/>
    <lineage>
        <taxon>Bacteria</taxon>
        <taxon>Bacillati</taxon>
        <taxon>Actinomycetota</taxon>
        <taxon>Actinomycetes</taxon>
        <taxon>Pseudonocardiales</taxon>
        <taxon>Pseudonocardiaceae</taxon>
        <taxon>Kibdelosporangium</taxon>
    </lineage>
</organism>
<evidence type="ECO:0000313" key="2">
    <source>
        <dbReference type="Proteomes" id="UP000287547"/>
    </source>
</evidence>
<accession>A0A428XY51</accession>
<name>A0A428XY51_KIBAR</name>
<dbReference type="EMBL" id="QHKI01000118">
    <property type="protein sequence ID" value="RSM60278.1"/>
    <property type="molecule type" value="Genomic_DNA"/>
</dbReference>
<reference evidence="1 2" key="1">
    <citation type="submission" date="2018-05" db="EMBL/GenBank/DDBJ databases">
        <title>Evolution of GPA BGCs.</title>
        <authorList>
            <person name="Waglechner N."/>
            <person name="Wright G.D."/>
        </authorList>
    </citation>
    <scope>NUCLEOTIDE SEQUENCE [LARGE SCALE GENOMIC DNA]</scope>
    <source>
        <strain evidence="1 2">A82846</strain>
    </source>
</reference>
<evidence type="ECO:0000313" key="1">
    <source>
        <dbReference type="EMBL" id="RSM60278.1"/>
    </source>
</evidence>
<gene>
    <name evidence="1" type="ORF">DMH04_54330</name>
</gene>
<proteinExistence type="predicted"/>
<comment type="caution">
    <text evidence="1">The sequence shown here is derived from an EMBL/GenBank/DDBJ whole genome shotgun (WGS) entry which is preliminary data.</text>
</comment>
<dbReference type="Proteomes" id="UP000287547">
    <property type="component" value="Unassembled WGS sequence"/>
</dbReference>
<dbReference type="AlphaFoldDB" id="A0A428XY51"/>
<protein>
    <submittedName>
        <fullName evidence="1">Uncharacterized protein</fullName>
    </submittedName>
</protein>